<gene>
    <name evidence="7" type="ORF">H8S67_06450</name>
</gene>
<feature type="chain" id="PRO_5045675765" evidence="5">
    <location>
        <begin position="22"/>
        <end position="390"/>
    </location>
</feature>
<dbReference type="InterPro" id="IPR050553">
    <property type="entry name" value="Thioredoxin_ResA/DsbE_sf"/>
</dbReference>
<dbReference type="Proteomes" id="UP000600600">
    <property type="component" value="Unassembled WGS sequence"/>
</dbReference>
<dbReference type="InterPro" id="IPR017937">
    <property type="entry name" value="Thioredoxin_CS"/>
</dbReference>
<keyword evidence="4" id="KW-0676">Redox-active center</keyword>
<dbReference type="SUPFAM" id="SSF52833">
    <property type="entry name" value="Thioredoxin-like"/>
    <property type="match status" value="1"/>
</dbReference>
<dbReference type="PANTHER" id="PTHR42852:SF6">
    <property type="entry name" value="THIOL:DISULFIDE INTERCHANGE PROTEIN DSBE"/>
    <property type="match status" value="1"/>
</dbReference>
<dbReference type="PROSITE" id="PS51352">
    <property type="entry name" value="THIOREDOXIN_2"/>
    <property type="match status" value="1"/>
</dbReference>
<dbReference type="InterPro" id="IPR013766">
    <property type="entry name" value="Thioredoxin_domain"/>
</dbReference>
<proteinExistence type="predicted"/>
<evidence type="ECO:0000313" key="7">
    <source>
        <dbReference type="EMBL" id="MBC5604310.1"/>
    </source>
</evidence>
<dbReference type="Pfam" id="PF00578">
    <property type="entry name" value="AhpC-TSA"/>
    <property type="match status" value="1"/>
</dbReference>
<evidence type="ECO:0000256" key="5">
    <source>
        <dbReference type="SAM" id="SignalP"/>
    </source>
</evidence>
<accession>A0ABR7C934</accession>
<comment type="caution">
    <text evidence="7">The sequence shown here is derived from an EMBL/GenBank/DDBJ whole genome shotgun (WGS) entry which is preliminary data.</text>
</comment>
<feature type="domain" description="Thioredoxin" evidence="6">
    <location>
        <begin position="246"/>
        <end position="390"/>
    </location>
</feature>
<dbReference type="PANTHER" id="PTHR42852">
    <property type="entry name" value="THIOL:DISULFIDE INTERCHANGE PROTEIN DSBE"/>
    <property type="match status" value="1"/>
</dbReference>
<dbReference type="EMBL" id="JACOOE010000002">
    <property type="protein sequence ID" value="MBC5604310.1"/>
    <property type="molecule type" value="Genomic_DNA"/>
</dbReference>
<sequence length="390" mass="45003">MKYIVINIFMLCVCLSSCRQASVFKLEADVHTNEYDSLYIYMIRPDVIFRENDQKLDSALIRNGRFSFECQVNGEPFVVKLALPPKDDHFMYGLPECNCIVETGEIKLDYTSLGVRLEGGMLNQQYDDRLLALNREIKKRNNVIVAERDSVEKSRTLNPEEMSAFNQRIGALYNELKPAHVRFVFDYIGTEVGAFFFFFYPENYYPADIYANLLALVGENYRCKAELKKEKDKEAVEHWRESVELTEIGNVYRDFICRDLAGKEVKLSDYVHPGHVTMVDFWASWCVPCVQELSFLKSLYQTYHGQGLDIVSVSLDTKRSAWEAAVKKHQIPWPQISDLKGWHGTITKNYAISAIPFIIVIDQKGKIAVRNLHDYKLENAIKELLAAKNK</sequence>
<dbReference type="InterPro" id="IPR036249">
    <property type="entry name" value="Thioredoxin-like_sf"/>
</dbReference>
<reference evidence="7 8" key="1">
    <citation type="submission" date="2020-08" db="EMBL/GenBank/DDBJ databases">
        <title>Genome public.</title>
        <authorList>
            <person name="Liu C."/>
            <person name="Sun Q."/>
        </authorList>
    </citation>
    <scope>NUCLEOTIDE SEQUENCE [LARGE SCALE GENOMIC DNA]</scope>
    <source>
        <strain evidence="7 8">M27</strain>
    </source>
</reference>
<keyword evidence="2" id="KW-0201">Cytochrome c-type biogenesis</keyword>
<comment type="subcellular location">
    <subcellularLocation>
        <location evidence="1">Cell envelope</location>
    </subcellularLocation>
</comment>
<evidence type="ECO:0000256" key="1">
    <source>
        <dbReference type="ARBA" id="ARBA00004196"/>
    </source>
</evidence>
<protein>
    <submittedName>
        <fullName evidence="7">AhpC/TSA family protein</fullName>
    </submittedName>
</protein>
<evidence type="ECO:0000256" key="4">
    <source>
        <dbReference type="ARBA" id="ARBA00023284"/>
    </source>
</evidence>
<dbReference type="RefSeq" id="WP_186966832.1">
    <property type="nucleotide sequence ID" value="NZ_JACOOE010000002.1"/>
</dbReference>
<name>A0ABR7C934_9BACE</name>
<dbReference type="PROSITE" id="PS00194">
    <property type="entry name" value="THIOREDOXIN_1"/>
    <property type="match status" value="1"/>
</dbReference>
<feature type="signal peptide" evidence="5">
    <location>
        <begin position="1"/>
        <end position="21"/>
    </location>
</feature>
<evidence type="ECO:0000313" key="8">
    <source>
        <dbReference type="Proteomes" id="UP000600600"/>
    </source>
</evidence>
<keyword evidence="5" id="KW-0732">Signal</keyword>
<keyword evidence="3" id="KW-1015">Disulfide bond</keyword>
<dbReference type="Gene3D" id="3.40.30.10">
    <property type="entry name" value="Glutaredoxin"/>
    <property type="match status" value="1"/>
</dbReference>
<evidence type="ECO:0000256" key="2">
    <source>
        <dbReference type="ARBA" id="ARBA00022748"/>
    </source>
</evidence>
<dbReference type="CDD" id="cd02966">
    <property type="entry name" value="TlpA_like_family"/>
    <property type="match status" value="1"/>
</dbReference>
<evidence type="ECO:0000256" key="3">
    <source>
        <dbReference type="ARBA" id="ARBA00023157"/>
    </source>
</evidence>
<dbReference type="InterPro" id="IPR000866">
    <property type="entry name" value="AhpC/TSA"/>
</dbReference>
<evidence type="ECO:0000259" key="6">
    <source>
        <dbReference type="PROSITE" id="PS51352"/>
    </source>
</evidence>
<organism evidence="7 8">
    <name type="scientific">Bacteroides difficilis</name>
    <dbReference type="NCBI Taxonomy" id="2763021"/>
    <lineage>
        <taxon>Bacteria</taxon>
        <taxon>Pseudomonadati</taxon>
        <taxon>Bacteroidota</taxon>
        <taxon>Bacteroidia</taxon>
        <taxon>Bacteroidales</taxon>
        <taxon>Bacteroidaceae</taxon>
        <taxon>Bacteroides</taxon>
    </lineage>
</organism>
<keyword evidence="8" id="KW-1185">Reference proteome</keyword>